<dbReference type="PANTHER" id="PTHR43085:SF57">
    <property type="entry name" value="CARBOHYDRATE KINASE PFKB DOMAIN-CONTAINING PROTEIN"/>
    <property type="match status" value="1"/>
</dbReference>
<keyword evidence="3 5" id="KW-0418">Kinase</keyword>
<gene>
    <name evidence="5" type="ORF">SAMN02745158_04273</name>
</gene>
<evidence type="ECO:0000256" key="2">
    <source>
        <dbReference type="ARBA" id="ARBA00022679"/>
    </source>
</evidence>
<comment type="similarity">
    <text evidence="1">Belongs to the carbohydrate kinase PfkB family.</text>
</comment>
<sequence length="316" mass="34480">MPEVITLGETMVVFDSLSKGKLRYSQNYECHIGGAETNTAVALVKLNHSAGWISKLGNDEFGAKIKNTVAGEGVEVCQVLMDDNAPTGIFFRQRLENGESRNFYYRKGSAASTMTPDLIDLNYLKSGKILHVSGITPGLSEEAEETTEYAMAAAKESGLLVSFDPNLRLKVWRLEQARRTTNRLMKYADIVFPGREEGRLLYGTEDPDEIARQMMAYGAGTVVVKIGEQGCIGYENKKKCYSKGFRAERAVDTFGAGDAFAAGYLCGVLEGAEMETCLALANAVGAFSVTLKGNIESYPSREELDAFMSGKVSCNR</sequence>
<evidence type="ECO:0000313" key="5">
    <source>
        <dbReference type="EMBL" id="SHF57670.1"/>
    </source>
</evidence>
<dbReference type="CDD" id="cd01166">
    <property type="entry name" value="KdgK"/>
    <property type="match status" value="1"/>
</dbReference>
<dbReference type="STRING" id="1122155.SAMN02745158_04273"/>
<dbReference type="OrthoDB" id="9813569at2"/>
<dbReference type="PANTHER" id="PTHR43085">
    <property type="entry name" value="HEXOKINASE FAMILY MEMBER"/>
    <property type="match status" value="1"/>
</dbReference>
<keyword evidence="6" id="KW-1185">Reference proteome</keyword>
<dbReference type="Gene3D" id="3.40.1190.20">
    <property type="match status" value="1"/>
</dbReference>
<organism evidence="5 6">
    <name type="scientific">Lactonifactor longoviformis DSM 17459</name>
    <dbReference type="NCBI Taxonomy" id="1122155"/>
    <lineage>
        <taxon>Bacteria</taxon>
        <taxon>Bacillati</taxon>
        <taxon>Bacillota</taxon>
        <taxon>Clostridia</taxon>
        <taxon>Eubacteriales</taxon>
        <taxon>Clostridiaceae</taxon>
        <taxon>Lactonifactor</taxon>
    </lineage>
</organism>
<dbReference type="SUPFAM" id="SSF53613">
    <property type="entry name" value="Ribokinase-like"/>
    <property type="match status" value="1"/>
</dbReference>
<evidence type="ECO:0000256" key="1">
    <source>
        <dbReference type="ARBA" id="ARBA00010688"/>
    </source>
</evidence>
<accession>A0A1M5CSI2</accession>
<feature type="domain" description="Carbohydrate kinase PfkB" evidence="4">
    <location>
        <begin position="1"/>
        <end position="300"/>
    </location>
</feature>
<dbReference type="GO" id="GO:0016301">
    <property type="term" value="F:kinase activity"/>
    <property type="evidence" value="ECO:0007669"/>
    <property type="project" value="UniProtKB-KW"/>
</dbReference>
<dbReference type="InterPro" id="IPR029056">
    <property type="entry name" value="Ribokinase-like"/>
</dbReference>
<evidence type="ECO:0000313" key="6">
    <source>
        <dbReference type="Proteomes" id="UP000184245"/>
    </source>
</evidence>
<dbReference type="InterPro" id="IPR002173">
    <property type="entry name" value="Carboh/pur_kinase_PfkB_CS"/>
</dbReference>
<protein>
    <submittedName>
        <fullName evidence="5">5-dehydro-2-deoxygluconokinase</fullName>
    </submittedName>
</protein>
<dbReference type="RefSeq" id="WP_072854786.1">
    <property type="nucleotide sequence ID" value="NZ_FQVI01000045.1"/>
</dbReference>
<reference evidence="5 6" key="1">
    <citation type="submission" date="2016-11" db="EMBL/GenBank/DDBJ databases">
        <authorList>
            <person name="Jaros S."/>
            <person name="Januszkiewicz K."/>
            <person name="Wedrychowicz H."/>
        </authorList>
    </citation>
    <scope>NUCLEOTIDE SEQUENCE [LARGE SCALE GENOMIC DNA]</scope>
    <source>
        <strain evidence="5 6">DSM 17459</strain>
    </source>
</reference>
<name>A0A1M5CSI2_9CLOT</name>
<proteinExistence type="inferred from homology"/>
<dbReference type="Proteomes" id="UP000184245">
    <property type="component" value="Unassembled WGS sequence"/>
</dbReference>
<dbReference type="AlphaFoldDB" id="A0A1M5CSI2"/>
<evidence type="ECO:0000259" key="4">
    <source>
        <dbReference type="Pfam" id="PF00294"/>
    </source>
</evidence>
<dbReference type="PROSITE" id="PS00584">
    <property type="entry name" value="PFKB_KINASES_2"/>
    <property type="match status" value="1"/>
</dbReference>
<dbReference type="InterPro" id="IPR011611">
    <property type="entry name" value="PfkB_dom"/>
</dbReference>
<dbReference type="Pfam" id="PF00294">
    <property type="entry name" value="PfkB"/>
    <property type="match status" value="1"/>
</dbReference>
<keyword evidence="2" id="KW-0808">Transferase</keyword>
<evidence type="ECO:0000256" key="3">
    <source>
        <dbReference type="ARBA" id="ARBA00022777"/>
    </source>
</evidence>
<dbReference type="InterPro" id="IPR050306">
    <property type="entry name" value="PfkB_Carbo_kinase"/>
</dbReference>
<dbReference type="EMBL" id="FQVI01000045">
    <property type="protein sequence ID" value="SHF57670.1"/>
    <property type="molecule type" value="Genomic_DNA"/>
</dbReference>